<keyword evidence="3" id="KW-0804">Transcription</keyword>
<name>A0ABM8HPS3_9BACT</name>
<dbReference type="InterPro" id="IPR005143">
    <property type="entry name" value="TF_LuxR_autoind-bd_dom"/>
</dbReference>
<keyword evidence="1" id="KW-0805">Transcription regulation</keyword>
<organism evidence="5 6">
    <name type="scientific">Desulfuromonas versatilis</name>
    <dbReference type="NCBI Taxonomy" id="2802975"/>
    <lineage>
        <taxon>Bacteria</taxon>
        <taxon>Pseudomonadati</taxon>
        <taxon>Thermodesulfobacteriota</taxon>
        <taxon>Desulfuromonadia</taxon>
        <taxon>Desulfuromonadales</taxon>
        <taxon>Desulfuromonadaceae</taxon>
        <taxon>Desulfuromonas</taxon>
    </lineage>
</organism>
<feature type="domain" description="HTH luxR-type" evidence="4">
    <location>
        <begin position="176"/>
        <end position="241"/>
    </location>
</feature>
<accession>A0ABM8HPS3</accession>
<evidence type="ECO:0000313" key="6">
    <source>
        <dbReference type="Proteomes" id="UP001319827"/>
    </source>
</evidence>
<evidence type="ECO:0000313" key="5">
    <source>
        <dbReference type="EMBL" id="BCR03756.1"/>
    </source>
</evidence>
<protein>
    <submittedName>
        <fullName evidence="5">LuxR family transcriptional regulator</fullName>
    </submittedName>
</protein>
<dbReference type="EMBL" id="AP024355">
    <property type="protein sequence ID" value="BCR03756.1"/>
    <property type="molecule type" value="Genomic_DNA"/>
</dbReference>
<dbReference type="InterPro" id="IPR036388">
    <property type="entry name" value="WH-like_DNA-bd_sf"/>
</dbReference>
<dbReference type="PANTHER" id="PTHR44688:SF16">
    <property type="entry name" value="DNA-BINDING TRANSCRIPTIONAL ACTIVATOR DEVR_DOSR"/>
    <property type="match status" value="1"/>
</dbReference>
<evidence type="ECO:0000259" key="4">
    <source>
        <dbReference type="PROSITE" id="PS50043"/>
    </source>
</evidence>
<keyword evidence="2" id="KW-0238">DNA-binding</keyword>
<dbReference type="SMART" id="SM00421">
    <property type="entry name" value="HTH_LUXR"/>
    <property type="match status" value="1"/>
</dbReference>
<dbReference type="PRINTS" id="PR00038">
    <property type="entry name" value="HTHLUXR"/>
</dbReference>
<dbReference type="Pfam" id="PF00196">
    <property type="entry name" value="GerE"/>
    <property type="match status" value="1"/>
</dbReference>
<dbReference type="InterPro" id="IPR036693">
    <property type="entry name" value="TF_LuxR_autoind-bd_dom_sf"/>
</dbReference>
<reference evidence="5 6" key="2">
    <citation type="journal article" date="2021" name="Int. J. Syst. Evol. Microbiol.">
        <title>Isolation and Polyphasic Characterization of Desulfuromonas versatilis sp. Nov., an Electrogenic Bacteria Capable of Versatile Metabolism Isolated from a Graphene Oxide-Reducing Enrichment Culture.</title>
        <authorList>
            <person name="Xie L."/>
            <person name="Yoshida N."/>
            <person name="Ishii S."/>
            <person name="Meng L."/>
        </authorList>
    </citation>
    <scope>NUCLEOTIDE SEQUENCE [LARGE SCALE GENOMIC DNA]</scope>
    <source>
        <strain evidence="5 6">NIT-T3</strain>
    </source>
</reference>
<dbReference type="PANTHER" id="PTHR44688">
    <property type="entry name" value="DNA-BINDING TRANSCRIPTIONAL ACTIVATOR DEVR_DOSR"/>
    <property type="match status" value="1"/>
</dbReference>
<evidence type="ECO:0000256" key="1">
    <source>
        <dbReference type="ARBA" id="ARBA00023015"/>
    </source>
</evidence>
<evidence type="ECO:0000256" key="3">
    <source>
        <dbReference type="ARBA" id="ARBA00023163"/>
    </source>
</evidence>
<dbReference type="SUPFAM" id="SSF46894">
    <property type="entry name" value="C-terminal effector domain of the bipartite response regulators"/>
    <property type="match status" value="1"/>
</dbReference>
<dbReference type="PROSITE" id="PS50043">
    <property type="entry name" value="HTH_LUXR_2"/>
    <property type="match status" value="1"/>
</dbReference>
<dbReference type="Proteomes" id="UP001319827">
    <property type="component" value="Chromosome"/>
</dbReference>
<gene>
    <name evidence="5" type="ORF">DESUT3_08250</name>
</gene>
<dbReference type="SUPFAM" id="SSF75516">
    <property type="entry name" value="Pheromone-binding domain of LuxR-like quorum-sensing transcription factors"/>
    <property type="match status" value="1"/>
</dbReference>
<dbReference type="CDD" id="cd06170">
    <property type="entry name" value="LuxR_C_like"/>
    <property type="match status" value="1"/>
</dbReference>
<dbReference type="RefSeq" id="WP_221251203.1">
    <property type="nucleotide sequence ID" value="NZ_AP024355.1"/>
</dbReference>
<dbReference type="InterPro" id="IPR000792">
    <property type="entry name" value="Tscrpt_reg_LuxR_C"/>
</dbReference>
<sequence>MTHQGYFERIEQLDRARSVEELHAGCADICADYGFEHFLYGARIPVSLVKPQMFIISGYPNSWWQHYKDQGYMGVDPTVSHCATRHVPLYWGAPEVAGTAGSSARKMMREAGEFGLCNGLSIPVHGSQGENALLALTTSAPPERSEGWIREALPFVQALAPFVHEAARRIIEIREISPARPRLTSREKECLLWAAEGKTSWETSQILGVAERTVIFHLQNAAAKLEVSGKQHAVARAISLGLIATHPA</sequence>
<reference evidence="5 6" key="1">
    <citation type="journal article" date="2016" name="C (Basel)">
        <title>Selective Growth of and Electricity Production by Marine Exoelectrogenic Bacteria in Self-Aggregated Hydrogel of Microbially Reduced Graphene Oxide.</title>
        <authorList>
            <person name="Yoshida N."/>
            <person name="Goto Y."/>
            <person name="Miyata Y."/>
        </authorList>
    </citation>
    <scope>NUCLEOTIDE SEQUENCE [LARGE SCALE GENOMIC DNA]</scope>
    <source>
        <strain evidence="5 6">NIT-T3</strain>
    </source>
</reference>
<proteinExistence type="predicted"/>
<dbReference type="Pfam" id="PF03472">
    <property type="entry name" value="Autoind_bind"/>
    <property type="match status" value="1"/>
</dbReference>
<dbReference type="Gene3D" id="1.10.10.10">
    <property type="entry name" value="Winged helix-like DNA-binding domain superfamily/Winged helix DNA-binding domain"/>
    <property type="match status" value="1"/>
</dbReference>
<evidence type="ECO:0000256" key="2">
    <source>
        <dbReference type="ARBA" id="ARBA00023125"/>
    </source>
</evidence>
<keyword evidence="6" id="KW-1185">Reference proteome</keyword>
<dbReference type="InterPro" id="IPR016032">
    <property type="entry name" value="Sig_transdc_resp-reg_C-effctor"/>
</dbReference>
<dbReference type="Gene3D" id="3.30.450.80">
    <property type="entry name" value="Transcription factor LuxR-like, autoinducer-binding domain"/>
    <property type="match status" value="1"/>
</dbReference>